<dbReference type="InterPro" id="IPR001680">
    <property type="entry name" value="WD40_rpt"/>
</dbReference>
<dbReference type="PROSITE" id="PS50837">
    <property type="entry name" value="NACHT"/>
    <property type="match status" value="1"/>
</dbReference>
<dbReference type="PROSITE" id="PS50294">
    <property type="entry name" value="WD_REPEATS_REGION"/>
    <property type="match status" value="3"/>
</dbReference>
<dbReference type="Gene3D" id="2.130.10.10">
    <property type="entry name" value="YVTN repeat-like/Quinoprotein amine dehydrogenase"/>
    <property type="match status" value="1"/>
</dbReference>
<dbReference type="SUPFAM" id="SSF50978">
    <property type="entry name" value="WD40 repeat-like"/>
    <property type="match status" value="1"/>
</dbReference>
<dbReference type="Pfam" id="PF24883">
    <property type="entry name" value="NPHP3_N"/>
    <property type="match status" value="1"/>
</dbReference>
<keyword evidence="1 3" id="KW-0853">WD repeat</keyword>
<dbReference type="STRING" id="436010.A0A166MSN4"/>
<feature type="repeat" description="WD" evidence="3">
    <location>
        <begin position="969"/>
        <end position="1010"/>
    </location>
</feature>
<evidence type="ECO:0000259" key="4">
    <source>
        <dbReference type="PROSITE" id="PS50837"/>
    </source>
</evidence>
<evidence type="ECO:0000256" key="1">
    <source>
        <dbReference type="ARBA" id="ARBA00022574"/>
    </source>
</evidence>
<reference evidence="5" key="1">
    <citation type="journal article" date="2016" name="Mol. Biol. Evol.">
        <title>Comparative Genomics of Early-Diverging Mushroom-Forming Fungi Provides Insights into the Origins of Lignocellulose Decay Capabilities.</title>
        <authorList>
            <person name="Nagy L.G."/>
            <person name="Riley R."/>
            <person name="Tritt A."/>
            <person name="Adam C."/>
            <person name="Daum C."/>
            <person name="Floudas D."/>
            <person name="Sun H."/>
            <person name="Yadav J.S."/>
            <person name="Pangilinan J."/>
            <person name="Larsson K.H."/>
            <person name="Matsuura K."/>
            <person name="Barry K."/>
            <person name="Labutti K."/>
            <person name="Kuo R."/>
            <person name="Ohm R.A."/>
            <person name="Bhattacharya S.S."/>
            <person name="Shirouzu T."/>
            <person name="Yoshinaga Y."/>
            <person name="Martin F.M."/>
            <person name="Grigoriev I.V."/>
            <person name="Hibbett D.S."/>
        </authorList>
    </citation>
    <scope>NUCLEOTIDE SEQUENCE [LARGE SCALE GENOMIC DNA]</scope>
    <source>
        <strain evidence="5">CBS 109695</strain>
    </source>
</reference>
<dbReference type="InterPro" id="IPR007111">
    <property type="entry name" value="NACHT_NTPase"/>
</dbReference>
<keyword evidence="2" id="KW-0677">Repeat</keyword>
<dbReference type="PROSITE" id="PS50082">
    <property type="entry name" value="WD_REPEATS_2"/>
    <property type="match status" value="3"/>
</dbReference>
<feature type="repeat" description="WD" evidence="3">
    <location>
        <begin position="1012"/>
        <end position="1047"/>
    </location>
</feature>
<dbReference type="EMBL" id="KV417527">
    <property type="protein sequence ID" value="KZP24274.1"/>
    <property type="molecule type" value="Genomic_DNA"/>
</dbReference>
<evidence type="ECO:0000256" key="3">
    <source>
        <dbReference type="PROSITE-ProRule" id="PRU00221"/>
    </source>
</evidence>
<dbReference type="CDD" id="cd00200">
    <property type="entry name" value="WD40"/>
    <property type="match status" value="1"/>
</dbReference>
<accession>A0A166MSN4</accession>
<dbReference type="Pfam" id="PF00400">
    <property type="entry name" value="WD40"/>
    <property type="match status" value="3"/>
</dbReference>
<dbReference type="PANTHER" id="PTHR10039:SF17">
    <property type="entry name" value="FUNGAL STAND N-TERMINAL GOODBYE DOMAIN-CONTAINING PROTEIN-RELATED"/>
    <property type="match status" value="1"/>
</dbReference>
<feature type="repeat" description="WD" evidence="3">
    <location>
        <begin position="926"/>
        <end position="967"/>
    </location>
</feature>
<dbReference type="InterPro" id="IPR036322">
    <property type="entry name" value="WD40_repeat_dom_sf"/>
</dbReference>
<dbReference type="PANTHER" id="PTHR10039">
    <property type="entry name" value="AMELOGENIN"/>
    <property type="match status" value="1"/>
</dbReference>
<dbReference type="Gene3D" id="3.40.50.300">
    <property type="entry name" value="P-loop containing nucleotide triphosphate hydrolases"/>
    <property type="match status" value="1"/>
</dbReference>
<dbReference type="SMART" id="SM00320">
    <property type="entry name" value="WD40"/>
    <property type="match status" value="3"/>
</dbReference>
<dbReference type="SUPFAM" id="SSF49562">
    <property type="entry name" value="C2 domain (Calcium/lipid-binding domain, CaLB)"/>
    <property type="match status" value="1"/>
</dbReference>
<dbReference type="PROSITE" id="PS00678">
    <property type="entry name" value="WD_REPEATS_1"/>
    <property type="match status" value="3"/>
</dbReference>
<dbReference type="InterPro" id="IPR056884">
    <property type="entry name" value="NPHP3-like_N"/>
</dbReference>
<proteinExistence type="predicted"/>
<dbReference type="CDD" id="cd00030">
    <property type="entry name" value="C2"/>
    <property type="match status" value="1"/>
</dbReference>
<evidence type="ECO:0000256" key="2">
    <source>
        <dbReference type="ARBA" id="ARBA00022737"/>
    </source>
</evidence>
<dbReference type="InterPro" id="IPR035892">
    <property type="entry name" value="C2_domain_sf"/>
</dbReference>
<organism evidence="5">
    <name type="scientific">Athelia psychrophila</name>
    <dbReference type="NCBI Taxonomy" id="1759441"/>
    <lineage>
        <taxon>Eukaryota</taxon>
        <taxon>Fungi</taxon>
        <taxon>Dikarya</taxon>
        <taxon>Basidiomycota</taxon>
        <taxon>Agaricomycotina</taxon>
        <taxon>Agaricomycetes</taxon>
        <taxon>Agaricomycetidae</taxon>
        <taxon>Atheliales</taxon>
        <taxon>Atheliaceae</taxon>
        <taxon>Athelia</taxon>
    </lineage>
</organism>
<evidence type="ECO:0000313" key="5">
    <source>
        <dbReference type="EMBL" id="KZP24274.1"/>
    </source>
</evidence>
<dbReference type="InterPro" id="IPR027417">
    <property type="entry name" value="P-loop_NTPase"/>
</dbReference>
<dbReference type="SUPFAM" id="SSF52540">
    <property type="entry name" value="P-loop containing nucleoside triphosphate hydrolases"/>
    <property type="match status" value="1"/>
</dbReference>
<dbReference type="InterPro" id="IPR020472">
    <property type="entry name" value="WD40_PAC1"/>
</dbReference>
<gene>
    <name evidence="5" type="ORF">FIBSPDRAFT_822411</name>
</gene>
<name>A0A166MSN4_9AGAM</name>
<feature type="domain" description="NACHT" evidence="4">
    <location>
        <begin position="389"/>
        <end position="537"/>
    </location>
</feature>
<dbReference type="AlphaFoldDB" id="A0A166MSN4"/>
<dbReference type="OrthoDB" id="163438at2759"/>
<dbReference type="InterPro" id="IPR019775">
    <property type="entry name" value="WD40_repeat_CS"/>
</dbReference>
<feature type="non-terminal residue" evidence="5">
    <location>
        <position position="1"/>
    </location>
</feature>
<sequence>MSQSQSYLITFQGIDELSWTSAAYAKLRRNIKPNLYIEVCVDQKIVARTSIAQNNVWGDTLTIPQAKESSELLIKLKHKSSLLTDPCFGVVEGTIGHLLSLCEGGEVTQLKLKHGLKKSMSNAQGFISAGIKALNSDQARQNLLRVAQEDLARQRIDHDAVLSVPEALTNVAETVSNNEDLLKSLGTVINKIQRIAEVTLDAVDTLAKVHPYADAAWKILSSVHKAYEHQKDTDGAVVSLFKQMEDLYSFVGDVESLPGKIEPLERTIVRILEQTTECGLFFREYTDRGFVGRFLGQAVSNCSIMISNLSTTLAQLRNDLNSGLQLHTAFMSSHTRDGVDRLVKSDILKVLDPAKMNAAERPMCLPGTRQDRQKEIIEWLMSPSEQNQNVMWLHGGAGLGKSTLATTIAEYFRGLQRRGAFLFFDRNTPIESSPSRVICTLAYQLAEHDEGVRSAVSAAIERDPQLATAPLITQFKSLLCEPLSAASTRVAGPIVIVIDALDECGDTKSRRLLLNLLSSPDFAKLPSQFRFLITSRSEHDIKGALHACEHVNTVDYSKASDKDMMLYIKHEMKEIYTRRHHMDELPADWPGEKEIRRLVQYADGFFIWAATTMKLLFDVDAPIEWLADFLRHDRQVITLHDLYKTALLSVCEWKAGETTDTFRRILGIIIVSQVPLTDTAITNLLGLDQDSGRACRTALRRLGCVIQWSEGQPARTLHKSFPDYLTDRSACSSEPWFIDAKEHEHALTLGCLRVMNNSLHFNMGHLKTSHIANTDIPDLSVHVQAVIPQSMSYACQFWGHHLCQTVPGEPSIHGMMLDFFEQKFLYWLEVLSLLGAVSLAPRTLVSVIKQCPNSSSNVYTFAQDGLKFVGAFAPAIACSAPHIYLSCIPFAPRASLIKRQYTHALPNVLTIEIGVDENWPALQQVFNGHTNRITSVVFSPDGQRIVSGSDDHTVRIWDVTTGALIAGPFEGHTDWVRSVAFSPDGQRIASGSDDRTIRIWDATTGALIAMPFEGHAGWVKSVVFSPDGQRVASSSSDKTIRIWDATT</sequence>
<dbReference type="PRINTS" id="PR00320">
    <property type="entry name" value="GPROTEINBRPT"/>
</dbReference>
<dbReference type="InterPro" id="IPR015943">
    <property type="entry name" value="WD40/YVTN_repeat-like_dom_sf"/>
</dbReference>
<protein>
    <recommendedName>
        <fullName evidence="4">NACHT domain-containing protein</fullName>
    </recommendedName>
</protein>